<protein>
    <submittedName>
        <fullName evidence="1">Peptidyl-tRNA hydrolase II domain-containing protein</fullName>
    </submittedName>
</protein>
<accession>A0ACB7WGM8</accession>
<comment type="caution">
    <text evidence="1">The sequence shown here is derived from an EMBL/GenBank/DDBJ whole genome shotgun (WGS) entry which is preliminary data.</text>
</comment>
<dbReference type="Proteomes" id="UP000827976">
    <property type="component" value="Chromosome 4"/>
</dbReference>
<organism evidence="1 2">
    <name type="scientific">Dioscorea alata</name>
    <name type="common">Purple yam</name>
    <dbReference type="NCBI Taxonomy" id="55571"/>
    <lineage>
        <taxon>Eukaryota</taxon>
        <taxon>Viridiplantae</taxon>
        <taxon>Streptophyta</taxon>
        <taxon>Embryophyta</taxon>
        <taxon>Tracheophyta</taxon>
        <taxon>Spermatophyta</taxon>
        <taxon>Magnoliopsida</taxon>
        <taxon>Liliopsida</taxon>
        <taxon>Dioscoreales</taxon>
        <taxon>Dioscoreaceae</taxon>
        <taxon>Dioscorea</taxon>
    </lineage>
</organism>
<sequence>MELAGITGGLKKLNNHNYINWKAYIECYLQGQDLWEVVGGSETTPPDVAIEEAMSSDAAGDTKSKEKKALAAEKSKDEALRKWHIKAGKAMFVLRIAVEDELLEYIKDAATPKIAWDTLAALFSKKNDAHLQ</sequence>
<dbReference type="EMBL" id="CM037014">
    <property type="protein sequence ID" value="KAH7687137.1"/>
    <property type="molecule type" value="Genomic_DNA"/>
</dbReference>
<keyword evidence="1" id="KW-0378">Hydrolase</keyword>
<gene>
    <name evidence="1" type="ORF">IHE45_04G149000</name>
</gene>
<evidence type="ECO:0000313" key="2">
    <source>
        <dbReference type="Proteomes" id="UP000827976"/>
    </source>
</evidence>
<keyword evidence="2" id="KW-1185">Reference proteome</keyword>
<reference evidence="2" key="1">
    <citation type="journal article" date="2022" name="Nat. Commun.">
        <title>Chromosome evolution and the genetic basis of agronomically important traits in greater yam.</title>
        <authorList>
            <person name="Bredeson J.V."/>
            <person name="Lyons J.B."/>
            <person name="Oniyinde I.O."/>
            <person name="Okereke N.R."/>
            <person name="Kolade O."/>
            <person name="Nnabue I."/>
            <person name="Nwadili C.O."/>
            <person name="Hribova E."/>
            <person name="Parker M."/>
            <person name="Nwogha J."/>
            <person name="Shu S."/>
            <person name="Carlson J."/>
            <person name="Kariba R."/>
            <person name="Muthemba S."/>
            <person name="Knop K."/>
            <person name="Barton G.J."/>
            <person name="Sherwood A.V."/>
            <person name="Lopez-Montes A."/>
            <person name="Asiedu R."/>
            <person name="Jamnadass R."/>
            <person name="Muchugi A."/>
            <person name="Goodstein D."/>
            <person name="Egesi C.N."/>
            <person name="Featherston J."/>
            <person name="Asfaw A."/>
            <person name="Simpson G.G."/>
            <person name="Dolezel J."/>
            <person name="Hendre P.S."/>
            <person name="Van Deynze A."/>
            <person name="Kumar P.L."/>
            <person name="Obidiegwu J.E."/>
            <person name="Bhattacharjee R."/>
            <person name="Rokhsar D.S."/>
        </authorList>
    </citation>
    <scope>NUCLEOTIDE SEQUENCE [LARGE SCALE GENOMIC DNA]</scope>
    <source>
        <strain evidence="2">cv. TDa95/00328</strain>
    </source>
</reference>
<proteinExistence type="predicted"/>
<name>A0ACB7WGM8_DIOAL</name>
<evidence type="ECO:0000313" key="1">
    <source>
        <dbReference type="EMBL" id="KAH7687137.1"/>
    </source>
</evidence>